<dbReference type="Proteomes" id="UP001146067">
    <property type="component" value="Unassembled WGS sequence"/>
</dbReference>
<keyword evidence="1" id="KW-0328">Glycosyltransferase</keyword>
<accession>A0A9X3SPR1</accession>
<evidence type="ECO:0000256" key="2">
    <source>
        <dbReference type="ARBA" id="ARBA00022679"/>
    </source>
</evidence>
<dbReference type="NCBIfam" id="TIGR00696">
    <property type="entry name" value="wecG_tagA_cpsF"/>
    <property type="match status" value="1"/>
</dbReference>
<dbReference type="InterPro" id="IPR004629">
    <property type="entry name" value="WecG_TagA_CpsF"/>
</dbReference>
<reference evidence="3" key="1">
    <citation type="submission" date="2022-12" db="EMBL/GenBank/DDBJ databases">
        <title>Gycomyces niveus sp.nov.,a novel actinomycete isolated from soil in Shouguan.</title>
        <authorList>
            <person name="Yang X."/>
        </authorList>
    </citation>
    <scope>NUCLEOTIDE SEQUENCE</scope>
    <source>
        <strain evidence="3">NEAU-A15</strain>
    </source>
</reference>
<dbReference type="RefSeq" id="WP_270107963.1">
    <property type="nucleotide sequence ID" value="NZ_JAPZVP010000001.1"/>
</dbReference>
<comment type="caution">
    <text evidence="3">The sequence shown here is derived from an EMBL/GenBank/DDBJ whole genome shotgun (WGS) entry which is preliminary data.</text>
</comment>
<dbReference type="GO" id="GO:0016758">
    <property type="term" value="F:hexosyltransferase activity"/>
    <property type="evidence" value="ECO:0007669"/>
    <property type="project" value="TreeGrafter"/>
</dbReference>
<dbReference type="PANTHER" id="PTHR34136:SF1">
    <property type="entry name" value="UDP-N-ACETYL-D-MANNOSAMINURONIC ACID TRANSFERASE"/>
    <property type="match status" value="1"/>
</dbReference>
<evidence type="ECO:0000313" key="3">
    <source>
        <dbReference type="EMBL" id="MDA1358184.1"/>
    </source>
</evidence>
<evidence type="ECO:0000256" key="1">
    <source>
        <dbReference type="ARBA" id="ARBA00022676"/>
    </source>
</evidence>
<dbReference type="EMBL" id="JAPZVP010000001">
    <property type="protein sequence ID" value="MDA1358184.1"/>
    <property type="molecule type" value="Genomic_DNA"/>
</dbReference>
<sequence length="254" mass="28700">MTDPKLRRVDVLGVGVSTVNQEMALAEVTRWVDAGERHYVCVTGVHGVMESQRDPELLAIHNASGLTTPDGMPMVWAGRKAGADWMDRVYGPDLMLNVLARAAERGWTSFLYGGKDGVPELLAEKLAERIPGVKFAGMYSPPFRPLTEEEDEAIVKRINDSGAQLVWVGLSTPKQERWMAAHRDRLGAPAMFGVGAAFDFHAGLVPQAPPWMQRNGLEWFYRLTKEPKRLWRRYFRNNPAYLRAIRKRPPFLRD</sequence>
<evidence type="ECO:0000313" key="4">
    <source>
        <dbReference type="Proteomes" id="UP001146067"/>
    </source>
</evidence>
<gene>
    <name evidence="3" type="ORF">O1R50_01000</name>
</gene>
<dbReference type="CDD" id="cd06533">
    <property type="entry name" value="Glyco_transf_WecG_TagA"/>
    <property type="match status" value="1"/>
</dbReference>
<dbReference type="Pfam" id="PF03808">
    <property type="entry name" value="Glyco_tran_WecG"/>
    <property type="match status" value="1"/>
</dbReference>
<dbReference type="AlphaFoldDB" id="A0A9X3SPR1"/>
<protein>
    <submittedName>
        <fullName evidence="3">WecB/TagA/CpsF family glycosyltransferase</fullName>
    </submittedName>
</protein>
<keyword evidence="4" id="KW-1185">Reference proteome</keyword>
<keyword evidence="2" id="KW-0808">Transferase</keyword>
<dbReference type="PANTHER" id="PTHR34136">
    <property type="match status" value="1"/>
</dbReference>
<name>A0A9X3SPR1_9ACTN</name>
<organism evidence="3 4">
    <name type="scientific">Glycomyces luteolus</name>
    <dbReference type="NCBI Taxonomy" id="2670330"/>
    <lineage>
        <taxon>Bacteria</taxon>
        <taxon>Bacillati</taxon>
        <taxon>Actinomycetota</taxon>
        <taxon>Actinomycetes</taxon>
        <taxon>Glycomycetales</taxon>
        <taxon>Glycomycetaceae</taxon>
        <taxon>Glycomyces</taxon>
    </lineage>
</organism>
<proteinExistence type="predicted"/>